<dbReference type="RefSeq" id="WP_381531682.1">
    <property type="nucleotide sequence ID" value="NZ_JBHUMQ010000019.1"/>
</dbReference>
<evidence type="ECO:0000313" key="1">
    <source>
        <dbReference type="EMBL" id="MFD2693708.1"/>
    </source>
</evidence>
<evidence type="ECO:0008006" key="3">
    <source>
        <dbReference type="Google" id="ProtNLM"/>
    </source>
</evidence>
<dbReference type="EMBL" id="JBHUMQ010000019">
    <property type="protein sequence ID" value="MFD2693708.1"/>
    <property type="molecule type" value="Genomic_DNA"/>
</dbReference>
<keyword evidence="2" id="KW-1185">Reference proteome</keyword>
<accession>A0ABW5S2F4</accession>
<sequence>MSATKLRFLTKQLLCFCPFFAGAKDRCGVAEHEFLTEVDHKKIKPLNHFELYPLSRTIKKDLCYFEKMTSVLN</sequence>
<dbReference type="Proteomes" id="UP001597399">
    <property type="component" value="Unassembled WGS sequence"/>
</dbReference>
<gene>
    <name evidence="1" type="ORF">ACFSUE_08745</name>
</gene>
<reference evidence="2" key="1">
    <citation type="journal article" date="2019" name="Int. J. Syst. Evol. Microbiol.">
        <title>The Global Catalogue of Microorganisms (GCM) 10K type strain sequencing project: providing services to taxonomists for standard genome sequencing and annotation.</title>
        <authorList>
            <consortium name="The Broad Institute Genomics Platform"/>
            <consortium name="The Broad Institute Genome Sequencing Center for Infectious Disease"/>
            <person name="Wu L."/>
            <person name="Ma J."/>
        </authorList>
    </citation>
    <scope>NUCLEOTIDE SEQUENCE [LARGE SCALE GENOMIC DNA]</scope>
    <source>
        <strain evidence="2">TISTR 2466</strain>
    </source>
</reference>
<name>A0ABW5S2F4_9BACL</name>
<evidence type="ECO:0000313" key="2">
    <source>
        <dbReference type="Proteomes" id="UP001597399"/>
    </source>
</evidence>
<feature type="non-terminal residue" evidence="1">
    <location>
        <position position="73"/>
    </location>
</feature>
<protein>
    <recommendedName>
        <fullName evidence="3">Secreted protein</fullName>
    </recommendedName>
</protein>
<comment type="caution">
    <text evidence="1">The sequence shown here is derived from an EMBL/GenBank/DDBJ whole genome shotgun (WGS) entry which is preliminary data.</text>
</comment>
<proteinExistence type="predicted"/>
<organism evidence="1 2">
    <name type="scientific">Sporolactobacillus shoreicorticis</name>
    <dbReference type="NCBI Taxonomy" id="1923877"/>
    <lineage>
        <taxon>Bacteria</taxon>
        <taxon>Bacillati</taxon>
        <taxon>Bacillota</taxon>
        <taxon>Bacilli</taxon>
        <taxon>Bacillales</taxon>
        <taxon>Sporolactobacillaceae</taxon>
        <taxon>Sporolactobacillus</taxon>
    </lineage>
</organism>